<dbReference type="AlphaFoldDB" id="A0A9P8XQ49"/>
<dbReference type="Proteomes" id="UP000756346">
    <property type="component" value="Unassembled WGS sequence"/>
</dbReference>
<sequence>MSTAPGYPEGYQFAEGPLGSIIDARVTDVFQKWGFVIMRGAYDNDAQWDTFMGLFRASLLDELHDFELEAELGPDLEITVIEDRAVLENARKDAVRPRFLRWVDARSVERDGEGADAPNLVEDLPRFKYCVYVDQVCLNSLSVSPVDGTPGAPWCLKEGQIIVIDATGAESYEPSAEGGYEPVEGNASFNVGWAYFDIHGLTEMYAELCDNSGNEMWYASYTGNRPYKQPEFDPRSGRPLSEVPQGVSYGRRVRGNDEV</sequence>
<gene>
    <name evidence="2" type="ORF">B0I36DRAFT_340962</name>
</gene>
<comment type="caution">
    <text evidence="2">The sequence shown here is derived from an EMBL/GenBank/DDBJ whole genome shotgun (WGS) entry which is preliminary data.</text>
</comment>
<name>A0A9P8XQ49_9PEZI</name>
<proteinExistence type="predicted"/>
<dbReference type="GeneID" id="70185529"/>
<reference evidence="2" key="1">
    <citation type="journal article" date="2021" name="Nat. Commun.">
        <title>Genetic determinants of endophytism in the Arabidopsis root mycobiome.</title>
        <authorList>
            <person name="Mesny F."/>
            <person name="Miyauchi S."/>
            <person name="Thiergart T."/>
            <person name="Pickel B."/>
            <person name="Atanasova L."/>
            <person name="Karlsson M."/>
            <person name="Huettel B."/>
            <person name="Barry K.W."/>
            <person name="Haridas S."/>
            <person name="Chen C."/>
            <person name="Bauer D."/>
            <person name="Andreopoulos W."/>
            <person name="Pangilinan J."/>
            <person name="LaButti K."/>
            <person name="Riley R."/>
            <person name="Lipzen A."/>
            <person name="Clum A."/>
            <person name="Drula E."/>
            <person name="Henrissat B."/>
            <person name="Kohler A."/>
            <person name="Grigoriev I.V."/>
            <person name="Martin F.M."/>
            <person name="Hacquard S."/>
        </authorList>
    </citation>
    <scope>NUCLEOTIDE SEQUENCE</scope>
    <source>
        <strain evidence="2">MPI-CAGE-CH-0230</strain>
    </source>
</reference>
<dbReference type="EMBL" id="JAGTJQ010000016">
    <property type="protein sequence ID" value="KAH7010777.1"/>
    <property type="molecule type" value="Genomic_DNA"/>
</dbReference>
<keyword evidence="3" id="KW-1185">Reference proteome</keyword>
<evidence type="ECO:0000256" key="1">
    <source>
        <dbReference type="SAM" id="MobiDB-lite"/>
    </source>
</evidence>
<dbReference type="OrthoDB" id="4424523at2759"/>
<evidence type="ECO:0000313" key="2">
    <source>
        <dbReference type="EMBL" id="KAH7010777.1"/>
    </source>
</evidence>
<dbReference type="RefSeq" id="XP_046004262.1">
    <property type="nucleotide sequence ID" value="XM_046155983.1"/>
</dbReference>
<feature type="region of interest" description="Disordered" evidence="1">
    <location>
        <begin position="228"/>
        <end position="259"/>
    </location>
</feature>
<accession>A0A9P8XQ49</accession>
<evidence type="ECO:0000313" key="3">
    <source>
        <dbReference type="Proteomes" id="UP000756346"/>
    </source>
</evidence>
<organism evidence="2 3">
    <name type="scientific">Microdochium trichocladiopsis</name>
    <dbReference type="NCBI Taxonomy" id="1682393"/>
    <lineage>
        <taxon>Eukaryota</taxon>
        <taxon>Fungi</taxon>
        <taxon>Dikarya</taxon>
        <taxon>Ascomycota</taxon>
        <taxon>Pezizomycotina</taxon>
        <taxon>Sordariomycetes</taxon>
        <taxon>Xylariomycetidae</taxon>
        <taxon>Xylariales</taxon>
        <taxon>Microdochiaceae</taxon>
        <taxon>Microdochium</taxon>
    </lineage>
</organism>
<protein>
    <submittedName>
        <fullName evidence="2">Uncharacterized protein</fullName>
    </submittedName>
</protein>